<name>A0A8H6Q2D1_9EURO</name>
<evidence type="ECO:0008006" key="3">
    <source>
        <dbReference type="Google" id="ProtNLM"/>
    </source>
</evidence>
<dbReference type="AlphaFoldDB" id="A0A8H6Q2D1"/>
<protein>
    <recommendedName>
        <fullName evidence="3">Fucose-specific lectin</fullName>
    </recommendedName>
</protein>
<evidence type="ECO:0000313" key="2">
    <source>
        <dbReference type="Proteomes" id="UP000654922"/>
    </source>
</evidence>
<dbReference type="EMBL" id="JACBAE010001323">
    <property type="protein sequence ID" value="KAF7165008.1"/>
    <property type="molecule type" value="Genomic_DNA"/>
</dbReference>
<sequence length="326" mass="35124">MSMLIEASDGNLQFVAYNNQYKTLTAWWRQGPDPAQFWVGPTATISTKATGPGCIIQSTYGTPNNPGNFEVVVPEGNNLVHYYCDNSSPEHPWIGPTATISTKATGPASMIQSTYGTPQNPGNFELVVPEGNNLVHYVRDNSVPGHPWTGPTAIITNQATGPGALIQSTYKASGSEYGNFEVVVPVGGSLQHFYRDNSAEKNWSEGVTIMEGGTWPSLIQSSYGTPENHGNFEVIVLALGNLDHWVRINSGEVKWERIGTVISNDSSPNALIQSNYGSPGNFDVIANGNGIYSHFYRVNSNPQTPWFLGGVITSAGVNSVKDGPKK</sequence>
<dbReference type="OrthoDB" id="4469853at2759"/>
<gene>
    <name evidence="1" type="ORF">CNMCM5623_009360</name>
</gene>
<reference evidence="1" key="1">
    <citation type="submission" date="2020-06" db="EMBL/GenBank/DDBJ databases">
        <title>Draft genome sequences of strains closely related to Aspergillus parafelis and Aspergillus hiratsukae.</title>
        <authorList>
            <person name="Dos Santos R.A.C."/>
            <person name="Rivero-Menendez O."/>
            <person name="Steenwyk J.L."/>
            <person name="Mead M.E."/>
            <person name="Goldman G.H."/>
            <person name="Alastruey-Izquierdo A."/>
            <person name="Rokas A."/>
        </authorList>
    </citation>
    <scope>NUCLEOTIDE SEQUENCE</scope>
    <source>
        <strain evidence="1">CNM-CM5623</strain>
    </source>
</reference>
<evidence type="ECO:0000313" key="1">
    <source>
        <dbReference type="EMBL" id="KAF7165008.1"/>
    </source>
</evidence>
<comment type="caution">
    <text evidence="1">The sequence shown here is derived from an EMBL/GenBank/DDBJ whole genome shotgun (WGS) entry which is preliminary data.</text>
</comment>
<dbReference type="Proteomes" id="UP000654922">
    <property type="component" value="Unassembled WGS sequence"/>
</dbReference>
<organism evidence="1 2">
    <name type="scientific">Aspergillus felis</name>
    <dbReference type="NCBI Taxonomy" id="1287682"/>
    <lineage>
        <taxon>Eukaryota</taxon>
        <taxon>Fungi</taxon>
        <taxon>Dikarya</taxon>
        <taxon>Ascomycota</taxon>
        <taxon>Pezizomycotina</taxon>
        <taxon>Eurotiomycetes</taxon>
        <taxon>Eurotiomycetidae</taxon>
        <taxon>Eurotiales</taxon>
        <taxon>Aspergillaceae</taxon>
        <taxon>Aspergillus</taxon>
        <taxon>Aspergillus subgen. Fumigati</taxon>
    </lineage>
</organism>
<accession>A0A8H6Q2D1</accession>
<proteinExistence type="predicted"/>